<gene>
    <name evidence="2" type="ORF">SV7mr_06690</name>
</gene>
<sequence length="369" mass="39424">MSSNQSRAATRTGFTLVELLVVIAIIGILVGLLLPAVQAAREAARRMSCSNNFKQIGIGIHNYESTYKVVPGGWDGTDGNGFRLNLNTVGILPFIEQQPLWEQVSNGDVNAGIPPMGNNTGTDAPNFEAWRTQVPMFRCPSDPTRLGGQGQLNYANCYGDVIRGVSRAPMAGTRGHHTGVTGFARGMYHRSMVRGFRDVRDGLSNTVIMGEILVSNLARNVGGYVYHLDGNAWWVPTPDQCKSGPHIDPELPRIYAPGGLWPRGRRWADPHPHSSGVCTVLPPNSPSCLRNTDSNDAVYSMASNHSGGAHVLLGDGSVSFITDSIETGDLTRPSIANGSSFTAPGRPSPYGVWGALGSVDGGETIELSL</sequence>
<proteinExistence type="predicted"/>
<dbReference type="NCBIfam" id="TIGR04294">
    <property type="entry name" value="pre_pil_HX9DG"/>
    <property type="match status" value="1"/>
</dbReference>
<dbReference type="Gene3D" id="3.30.700.10">
    <property type="entry name" value="Glycoprotein, Type 4 Pilin"/>
    <property type="match status" value="1"/>
</dbReference>
<dbReference type="Proteomes" id="UP000315003">
    <property type="component" value="Chromosome"/>
</dbReference>
<dbReference type="PROSITE" id="PS00409">
    <property type="entry name" value="PROKAR_NTER_METHYL"/>
    <property type="match status" value="1"/>
</dbReference>
<reference evidence="2 3" key="1">
    <citation type="submission" date="2019-02" db="EMBL/GenBank/DDBJ databases">
        <title>Deep-cultivation of Planctomycetes and their phenomic and genomic characterization uncovers novel biology.</title>
        <authorList>
            <person name="Wiegand S."/>
            <person name="Jogler M."/>
            <person name="Boedeker C."/>
            <person name="Pinto D."/>
            <person name="Vollmers J."/>
            <person name="Rivas-Marin E."/>
            <person name="Kohn T."/>
            <person name="Peeters S.H."/>
            <person name="Heuer A."/>
            <person name="Rast P."/>
            <person name="Oberbeckmann S."/>
            <person name="Bunk B."/>
            <person name="Jeske O."/>
            <person name="Meyerdierks A."/>
            <person name="Storesund J.E."/>
            <person name="Kallscheuer N."/>
            <person name="Luecker S."/>
            <person name="Lage O.M."/>
            <person name="Pohl T."/>
            <person name="Merkel B.J."/>
            <person name="Hornburger P."/>
            <person name="Mueller R.-W."/>
            <person name="Bruemmer F."/>
            <person name="Labrenz M."/>
            <person name="Spormann A.M."/>
            <person name="Op den Camp H."/>
            <person name="Overmann J."/>
            <person name="Amann R."/>
            <person name="Jetten M.S.M."/>
            <person name="Mascher T."/>
            <person name="Medema M.H."/>
            <person name="Devos D.P."/>
            <person name="Kaster A.-K."/>
            <person name="Ovreas L."/>
            <person name="Rohde M."/>
            <person name="Galperin M.Y."/>
            <person name="Jogler C."/>
        </authorList>
    </citation>
    <scope>NUCLEOTIDE SEQUENCE [LARGE SCALE GENOMIC DNA]</scope>
    <source>
        <strain evidence="2 3">SV_7m_r</strain>
    </source>
</reference>
<name>A0A517SPY5_9BACT</name>
<dbReference type="PANTHER" id="PTHR30093:SF2">
    <property type="entry name" value="TYPE II SECRETION SYSTEM PROTEIN H"/>
    <property type="match status" value="1"/>
</dbReference>
<dbReference type="RefSeq" id="WP_145269146.1">
    <property type="nucleotide sequence ID" value="NZ_CP036272.1"/>
</dbReference>
<evidence type="ECO:0000313" key="2">
    <source>
        <dbReference type="EMBL" id="QDT58180.1"/>
    </source>
</evidence>
<dbReference type="Pfam" id="PF07596">
    <property type="entry name" value="SBP_bac_10"/>
    <property type="match status" value="1"/>
</dbReference>
<dbReference type="InterPro" id="IPR027558">
    <property type="entry name" value="Pre_pil_HX9DG_C"/>
</dbReference>
<dbReference type="EMBL" id="CP036272">
    <property type="protein sequence ID" value="QDT58180.1"/>
    <property type="molecule type" value="Genomic_DNA"/>
</dbReference>
<dbReference type="OrthoDB" id="241541at2"/>
<organism evidence="2 3">
    <name type="scientific">Stieleria bergensis</name>
    <dbReference type="NCBI Taxonomy" id="2528025"/>
    <lineage>
        <taxon>Bacteria</taxon>
        <taxon>Pseudomonadati</taxon>
        <taxon>Planctomycetota</taxon>
        <taxon>Planctomycetia</taxon>
        <taxon>Pirellulales</taxon>
        <taxon>Pirellulaceae</taxon>
        <taxon>Stieleria</taxon>
    </lineage>
</organism>
<dbReference type="InterPro" id="IPR011453">
    <property type="entry name" value="DUF1559"/>
</dbReference>
<dbReference type="NCBIfam" id="TIGR02532">
    <property type="entry name" value="IV_pilin_GFxxxE"/>
    <property type="match status" value="1"/>
</dbReference>
<evidence type="ECO:0000259" key="1">
    <source>
        <dbReference type="Pfam" id="PF07596"/>
    </source>
</evidence>
<dbReference type="Pfam" id="PF07963">
    <property type="entry name" value="N_methyl"/>
    <property type="match status" value="1"/>
</dbReference>
<accession>A0A517SPY5</accession>
<keyword evidence="3" id="KW-1185">Reference proteome</keyword>
<evidence type="ECO:0000313" key="3">
    <source>
        <dbReference type="Proteomes" id="UP000315003"/>
    </source>
</evidence>
<dbReference type="SUPFAM" id="SSF54523">
    <property type="entry name" value="Pili subunits"/>
    <property type="match status" value="1"/>
</dbReference>
<dbReference type="AlphaFoldDB" id="A0A517SPY5"/>
<dbReference type="InterPro" id="IPR045584">
    <property type="entry name" value="Pilin-like"/>
</dbReference>
<protein>
    <recommendedName>
        <fullName evidence="1">DUF1559 domain-containing protein</fullName>
    </recommendedName>
</protein>
<dbReference type="InterPro" id="IPR012902">
    <property type="entry name" value="N_methyl_site"/>
</dbReference>
<dbReference type="PANTHER" id="PTHR30093">
    <property type="entry name" value="GENERAL SECRETION PATHWAY PROTEIN G"/>
    <property type="match status" value="1"/>
</dbReference>
<feature type="domain" description="DUF1559" evidence="1">
    <location>
        <begin position="38"/>
        <end position="327"/>
    </location>
</feature>